<evidence type="ECO:0000256" key="9">
    <source>
        <dbReference type="SAM" id="MobiDB-lite"/>
    </source>
</evidence>
<reference evidence="12 13" key="1">
    <citation type="submission" date="2017-03" db="EMBL/GenBank/DDBJ databases">
        <title>Genomes of endolithic fungi from Antarctica.</title>
        <authorList>
            <person name="Coleine C."/>
            <person name="Masonjones S."/>
            <person name="Stajich J.E."/>
        </authorList>
    </citation>
    <scope>NUCLEOTIDE SEQUENCE [LARGE SCALE GENOMIC DNA]</scope>
    <source>
        <strain evidence="12 13">CCFEE 5311</strain>
    </source>
</reference>
<comment type="function">
    <text evidence="7">Functions as a component of the DNA-binding general transcription factor complex TFIID. Binding of TFIID to a promoter (with or without TATA element) is the initial step in pre-initiation complex (PIC) formation. TFIID plays a key role in the regulation of gene expression by RNA polymerase II through different activities such as transcription activator interaction, core promoter recognition and selectivity, TFIIA and TFIIB interaction, chromatin modification (histone acetylation by TAF1), facilitation of DNA opening and initiation of transcription.</text>
</comment>
<dbReference type="Proteomes" id="UP000310066">
    <property type="component" value="Unassembled WGS sequence"/>
</dbReference>
<feature type="region of interest" description="Disordered" evidence="9">
    <location>
        <begin position="1308"/>
        <end position="1381"/>
    </location>
</feature>
<evidence type="ECO:0000259" key="11">
    <source>
        <dbReference type="Pfam" id="PF25577"/>
    </source>
</evidence>
<dbReference type="InterPro" id="IPR037813">
    <property type="entry name" value="TAF2"/>
</dbReference>
<dbReference type="GO" id="GO:0005669">
    <property type="term" value="C:transcription factor TFIID complex"/>
    <property type="evidence" value="ECO:0007669"/>
    <property type="project" value="InterPro"/>
</dbReference>
<gene>
    <name evidence="12" type="ORF">B0A54_01551</name>
</gene>
<evidence type="ECO:0000256" key="7">
    <source>
        <dbReference type="ARBA" id="ARBA00025346"/>
    </source>
</evidence>
<comment type="similarity">
    <text evidence="2">Belongs to the TAF2 family.</text>
</comment>
<feature type="compositionally biased region" description="Pro residues" evidence="9">
    <location>
        <begin position="1502"/>
        <end position="1513"/>
    </location>
</feature>
<sequence>MPGIMKEGVMGDASAEVAVKYTVLKQRVDLDIDFAHQSLKGSTEITLQPLVKDLKQIQLQCRQCTPTSIQAGGITAKYEYDDPYRRLRMPRGSTVHQQHMLKEEIEHSLQPYPSPELTIALPSKLKIQELHLDPVTAMPQYDATPSLQKQESDAMALVAEMPAVAAAGQAQGPQFAPIKLLIEFEVSSFGDGIHWVGCGEGEKRYPYMYTKAHPLPGNTSCIFPCVDDGTTRCSWEVAIKCPRTLGDAFRTPKSTPIPTTRADVDGDVAMANGTDGSSAVAQEPEYIIDLGEEDAALDLTIVSVGEQVDDVADTEDETRHTVNFSLSDPVTARHVGFAIGPFERVDLSSSRDAEEEEKLGQSAVKVDGFCLPSRGEELRNTCFPVTSIIDNFAVNYGSFPFSAYQILFVDDLVQDAVAVAGLSFCDSHLLFPEDIVEPLERNTRIIIRTVADQWMGVSVVAKEPTDAWAVAGIAGYMANLYGKSLFGNNAYRWQQKLAAERVYELDADRPSIYQHGSLLHLDPSIGEFLDLKAALVLFILDRRLVKASGSTGVQRIVNRIFLNAKTGTLENGELSSAEFQRQCERLSHARLEPFFQQWIFGAGCPIFEVSQRFNKKKLVVEMTIAQRQMERKTKPPFAPNNFMREIKEHVADVWAPEPQPVFTGPMTIRIHEADGTPYEHIVEIKEQVTKLEIPYNTKYKRLKRSRRQKDRAVAADINAGEGGEDSLLYCLGDILASKEDMEEWQLMDWTTDDEERMGQESYEWIRMDADFEWIGKIHLTMPLYMYVSQLQQDRDLVAQYESMRYLILANPHHVSLSILLRTLMDRRYFHGIRTMAADGLAMLASNANVAHEGGERVKALGHYHLGKAFEEMFCFPGETMPKPNDWLDRTNFLLQCAIPRAMGRLRDGEGKVPVSVRQFFLEKLRFNDNSDNPFSDCHYVATLMGCLVDALVVSHREPQPVYTFAFGEDEPMEPEDPDEPFEKEGILAIERYRRIDEWETTYHNVYSVTALECLQKLTRAGMVKEKTKEVLQYTRPSNADLVRIAAFRCLTETGVTRKPSMMRYLLHSIAEELSPFVRSRLLACFGEALGHLALGDAEPSNSAGPMNGGEMDGLVLEQAASNEARQLEAMRKATPEGAIAALKIVLGNDEIFKKALWYATTARDITLDEVAAFCDVAALLYPAFASLKVVVSLPRAYSRCEHRGKGKMVFFRKGPLRTTPNKVLDLEDLQLMRSLGLAYTGPLPAEAVKRRESSGDELSLKQMSAQAKQQILIPPRQQTMGPPPLANPATPSVEKASFKIKIPAVGDKRKASIDLSSQRAGSPKAVKLSNHAAPSPPRRSPSVASQRRGSTPGSSALSRPPKPKKEKVVKLKLSSAGSARMRDITSQPPQYAGAAAKIVPPTSAWQQNEPGRSITPTTAMTLPPISPSLFAPSSLLLSPSGGPSFFAASPSPAVPALNVGGFRSYGPVPDTAATAVSAASSADVKFEPVAMSPIAVPISTAPAPPSASPPLPSPAGGAQQSMQPPPLPAAKPKVKIKFGPRRPSAEGAGSAGSPQ</sequence>
<accession>A0A4V5NC28</accession>
<dbReference type="GO" id="GO:0016251">
    <property type="term" value="F:RNA polymerase II general transcription initiation factor activity"/>
    <property type="evidence" value="ECO:0007669"/>
    <property type="project" value="TreeGrafter"/>
</dbReference>
<protein>
    <recommendedName>
        <fullName evidence="3">Transcription initiation factor TFIID subunit 2</fullName>
    </recommendedName>
    <alternativeName>
        <fullName evidence="8">TBP-associated factor 2</fullName>
    </alternativeName>
</protein>
<dbReference type="GO" id="GO:0003682">
    <property type="term" value="F:chromatin binding"/>
    <property type="evidence" value="ECO:0007669"/>
    <property type="project" value="TreeGrafter"/>
</dbReference>
<dbReference type="Pfam" id="PF25577">
    <property type="entry name" value="TPR_TAF2_C"/>
    <property type="match status" value="1"/>
</dbReference>
<dbReference type="STRING" id="329885.A0A4V5NC28"/>
<dbReference type="Gene3D" id="2.60.40.1730">
    <property type="entry name" value="tricorn interacting facor f3 domain"/>
    <property type="match status" value="1"/>
</dbReference>
<evidence type="ECO:0000256" key="1">
    <source>
        <dbReference type="ARBA" id="ARBA00004123"/>
    </source>
</evidence>
<organism evidence="12 13">
    <name type="scientific">Friedmanniomyces endolithicus</name>
    <dbReference type="NCBI Taxonomy" id="329885"/>
    <lineage>
        <taxon>Eukaryota</taxon>
        <taxon>Fungi</taxon>
        <taxon>Dikarya</taxon>
        <taxon>Ascomycota</taxon>
        <taxon>Pezizomycotina</taxon>
        <taxon>Dothideomycetes</taxon>
        <taxon>Dothideomycetidae</taxon>
        <taxon>Mycosphaerellales</taxon>
        <taxon>Teratosphaeriaceae</taxon>
        <taxon>Friedmanniomyces</taxon>
    </lineage>
</organism>
<comment type="subcellular location">
    <subcellularLocation>
        <location evidence="1">Nucleus</location>
    </subcellularLocation>
</comment>
<dbReference type="GO" id="GO:0000976">
    <property type="term" value="F:transcription cis-regulatory region binding"/>
    <property type="evidence" value="ECO:0007669"/>
    <property type="project" value="TreeGrafter"/>
</dbReference>
<name>A0A4V5NC28_9PEZI</name>
<evidence type="ECO:0000259" key="10">
    <source>
        <dbReference type="Pfam" id="PF25316"/>
    </source>
</evidence>
<evidence type="ECO:0000256" key="2">
    <source>
        <dbReference type="ARBA" id="ARBA00010937"/>
    </source>
</evidence>
<proteinExistence type="inferred from homology"/>
<keyword evidence="4" id="KW-0805">Transcription regulation</keyword>
<dbReference type="Pfam" id="PF25316">
    <property type="entry name" value="TAF2_3rd"/>
    <property type="match status" value="1"/>
</dbReference>
<feature type="region of interest" description="Disordered" evidence="9">
    <location>
        <begin position="1273"/>
        <end position="1294"/>
    </location>
</feature>
<dbReference type="InterPro" id="IPR027268">
    <property type="entry name" value="Peptidase_M4/M1_CTD_sf"/>
</dbReference>
<evidence type="ECO:0000256" key="5">
    <source>
        <dbReference type="ARBA" id="ARBA00023163"/>
    </source>
</evidence>
<evidence type="ECO:0000313" key="13">
    <source>
        <dbReference type="Proteomes" id="UP000310066"/>
    </source>
</evidence>
<dbReference type="Gene3D" id="1.10.390.10">
    <property type="entry name" value="Neutral Protease Domain 2"/>
    <property type="match status" value="1"/>
</dbReference>
<dbReference type="InterPro" id="IPR057345">
    <property type="entry name" value="Ig-like_TAF2"/>
</dbReference>
<dbReference type="OrthoDB" id="308861at2759"/>
<dbReference type="InterPro" id="IPR057991">
    <property type="entry name" value="TPR_TAF2_C"/>
</dbReference>
<dbReference type="SUPFAM" id="SSF63737">
    <property type="entry name" value="Leukotriene A4 hydrolase N-terminal domain"/>
    <property type="match status" value="1"/>
</dbReference>
<dbReference type="PANTHER" id="PTHR15137">
    <property type="entry name" value="TRANSCRIPTION INITIATION FACTOR TFIID"/>
    <property type="match status" value="1"/>
</dbReference>
<dbReference type="GO" id="GO:0006367">
    <property type="term" value="P:transcription initiation at RNA polymerase II promoter"/>
    <property type="evidence" value="ECO:0007669"/>
    <property type="project" value="TreeGrafter"/>
</dbReference>
<dbReference type="EMBL" id="NAJP01000004">
    <property type="protein sequence ID" value="TKA48059.1"/>
    <property type="molecule type" value="Genomic_DNA"/>
</dbReference>
<dbReference type="PANTHER" id="PTHR15137:SF9">
    <property type="entry name" value="TRANSCRIPTION INITIATION FACTOR TFIID SUBUNIT 2"/>
    <property type="match status" value="1"/>
</dbReference>
<dbReference type="SUPFAM" id="SSF55486">
    <property type="entry name" value="Metalloproteases ('zincins'), catalytic domain"/>
    <property type="match status" value="1"/>
</dbReference>
<evidence type="ECO:0000313" key="12">
    <source>
        <dbReference type="EMBL" id="TKA48059.1"/>
    </source>
</evidence>
<keyword evidence="5" id="KW-0804">Transcription</keyword>
<keyword evidence="6" id="KW-0539">Nucleus</keyword>
<dbReference type="CDD" id="cd09839">
    <property type="entry name" value="M1_like_TAF2"/>
    <property type="match status" value="1"/>
</dbReference>
<evidence type="ECO:0000256" key="3">
    <source>
        <dbReference type="ARBA" id="ARBA00017363"/>
    </source>
</evidence>
<dbReference type="FunFam" id="1.10.390.10:FF:000011">
    <property type="entry name" value="Transcription initiation factor TFIID subunit"/>
    <property type="match status" value="1"/>
</dbReference>
<dbReference type="InterPro" id="IPR042097">
    <property type="entry name" value="Aminopeptidase_N-like_N_sf"/>
</dbReference>
<feature type="domain" description="Transcription initiation factor TFIID subunit 2 Ig-like" evidence="10">
    <location>
        <begin position="602"/>
        <end position="782"/>
    </location>
</feature>
<comment type="caution">
    <text evidence="12">The sequence shown here is derived from an EMBL/GenBank/DDBJ whole genome shotgun (WGS) entry which is preliminary data.</text>
</comment>
<evidence type="ECO:0000256" key="8">
    <source>
        <dbReference type="ARBA" id="ARBA00076306"/>
    </source>
</evidence>
<feature type="domain" description="Transcription initiation factor TFIID subunit 2 TPR repeats" evidence="11">
    <location>
        <begin position="784"/>
        <end position="1085"/>
    </location>
</feature>
<evidence type="ECO:0000256" key="4">
    <source>
        <dbReference type="ARBA" id="ARBA00023015"/>
    </source>
</evidence>
<evidence type="ECO:0000256" key="6">
    <source>
        <dbReference type="ARBA" id="ARBA00023242"/>
    </source>
</evidence>
<feature type="region of interest" description="Disordered" evidence="9">
    <location>
        <begin position="1497"/>
        <end position="1555"/>
    </location>
</feature>